<dbReference type="Proteomes" id="UP000325755">
    <property type="component" value="Chromosome"/>
</dbReference>
<protein>
    <recommendedName>
        <fullName evidence="1">Group II intron maturase-specific domain-containing protein</fullName>
    </recommendedName>
</protein>
<evidence type="ECO:0000259" key="1">
    <source>
        <dbReference type="Pfam" id="PF08388"/>
    </source>
</evidence>
<evidence type="ECO:0000313" key="2">
    <source>
        <dbReference type="EMBL" id="QFY45046.1"/>
    </source>
</evidence>
<dbReference type="InParanoid" id="A0A5Q0BTR0"/>
<dbReference type="InterPro" id="IPR013597">
    <property type="entry name" value="Mat_intron_G2"/>
</dbReference>
<dbReference type="KEGG" id="mmob:F6R98_10035"/>
<name>A0A5Q0BTR0_9GAMM</name>
<proteinExistence type="predicted"/>
<gene>
    <name evidence="2" type="ORF">F6R98_10035</name>
</gene>
<dbReference type="EMBL" id="CP044205">
    <property type="protein sequence ID" value="QFY45046.1"/>
    <property type="molecule type" value="Genomic_DNA"/>
</dbReference>
<accession>A0A5Q0BTR0</accession>
<dbReference type="RefSeq" id="WP_153251004.1">
    <property type="nucleotide sequence ID" value="NZ_CP044205.1"/>
</dbReference>
<sequence>MVDLAKAINPIIQGWITYDGKFRKSAMSAIYSDINEKLLSWARRKFKSLQRRKWRASQWLRELYRQYPTLFAHWRVWSWVAE</sequence>
<keyword evidence="3" id="KW-1185">Reference proteome</keyword>
<dbReference type="Pfam" id="PF08388">
    <property type="entry name" value="GIIM"/>
    <property type="match status" value="1"/>
</dbReference>
<organism evidence="2 3">
    <name type="scientific">Candidatus Methylospira mobilis</name>
    <dbReference type="NCBI Taxonomy" id="1808979"/>
    <lineage>
        <taxon>Bacteria</taxon>
        <taxon>Pseudomonadati</taxon>
        <taxon>Pseudomonadota</taxon>
        <taxon>Gammaproteobacteria</taxon>
        <taxon>Methylococcales</taxon>
        <taxon>Methylococcaceae</taxon>
        <taxon>Candidatus Methylospira</taxon>
    </lineage>
</organism>
<feature type="domain" description="Group II intron maturase-specific" evidence="1">
    <location>
        <begin position="2"/>
        <end position="57"/>
    </location>
</feature>
<evidence type="ECO:0000313" key="3">
    <source>
        <dbReference type="Proteomes" id="UP000325755"/>
    </source>
</evidence>
<dbReference type="OrthoDB" id="9793236at2"/>
<reference evidence="2 3" key="1">
    <citation type="submission" date="2019-09" db="EMBL/GenBank/DDBJ databases">
        <title>Ecophysiology of the spiral-shaped methanotroph Methylospira mobilis as revealed by the complete genome sequence.</title>
        <authorList>
            <person name="Oshkin I.Y."/>
            <person name="Dedysh S.N."/>
            <person name="Miroshnikov K."/>
            <person name="Danilova O.V."/>
            <person name="Hakobyan A."/>
            <person name="Liesack W."/>
        </authorList>
    </citation>
    <scope>NUCLEOTIDE SEQUENCE [LARGE SCALE GENOMIC DNA]</scope>
    <source>
        <strain evidence="2 3">Shm1</strain>
    </source>
</reference>
<dbReference type="AlphaFoldDB" id="A0A5Q0BTR0"/>